<name>A0ABT9CEQ9_9BACL</name>
<dbReference type="NCBIfam" id="TIGR01764">
    <property type="entry name" value="excise"/>
    <property type="match status" value="1"/>
</dbReference>
<comment type="caution">
    <text evidence="2">The sequence shown here is derived from an EMBL/GenBank/DDBJ whole genome shotgun (WGS) entry which is preliminary data.</text>
</comment>
<keyword evidence="3" id="KW-1185">Reference proteome</keyword>
<dbReference type="EMBL" id="JAUQTB010000002">
    <property type="protein sequence ID" value="MDO7906088.1"/>
    <property type="molecule type" value="Genomic_DNA"/>
</dbReference>
<accession>A0ABT9CEQ9</accession>
<dbReference type="InterPro" id="IPR041657">
    <property type="entry name" value="HTH_17"/>
</dbReference>
<dbReference type="RefSeq" id="WP_305023262.1">
    <property type="nucleotide sequence ID" value="NZ_JAUQTB010000002.1"/>
</dbReference>
<feature type="domain" description="Helix-turn-helix" evidence="1">
    <location>
        <begin position="18"/>
        <end position="65"/>
    </location>
</feature>
<protein>
    <submittedName>
        <fullName evidence="2">Helix-turn-helix domain-containing protein</fullName>
    </submittedName>
</protein>
<sequence>MTKKTETYINKEDLPKAMTVKDVANFLRIGRVQAYQQLKRNEFHYVKIGNSYRICRDSFLRWFEGEDYSTA</sequence>
<dbReference type="Pfam" id="PF12728">
    <property type="entry name" value="HTH_17"/>
    <property type="match status" value="1"/>
</dbReference>
<evidence type="ECO:0000313" key="3">
    <source>
        <dbReference type="Proteomes" id="UP001240171"/>
    </source>
</evidence>
<organism evidence="2 3">
    <name type="scientific">Paenibacillus lacisoli</name>
    <dbReference type="NCBI Taxonomy" id="3064525"/>
    <lineage>
        <taxon>Bacteria</taxon>
        <taxon>Bacillati</taxon>
        <taxon>Bacillota</taxon>
        <taxon>Bacilli</taxon>
        <taxon>Bacillales</taxon>
        <taxon>Paenibacillaceae</taxon>
        <taxon>Paenibacillus</taxon>
    </lineage>
</organism>
<evidence type="ECO:0000259" key="1">
    <source>
        <dbReference type="Pfam" id="PF12728"/>
    </source>
</evidence>
<gene>
    <name evidence="2" type="ORF">Q5741_06600</name>
</gene>
<proteinExistence type="predicted"/>
<evidence type="ECO:0000313" key="2">
    <source>
        <dbReference type="EMBL" id="MDO7906088.1"/>
    </source>
</evidence>
<reference evidence="2 3" key="1">
    <citation type="submission" date="2023-07" db="EMBL/GenBank/DDBJ databases">
        <title>Paenibacillus sp. JX-17 nov. isolated from soil.</title>
        <authorList>
            <person name="Wan Y."/>
            <person name="Liu B."/>
        </authorList>
    </citation>
    <scope>NUCLEOTIDE SEQUENCE [LARGE SCALE GENOMIC DNA]</scope>
    <source>
        <strain evidence="2 3">JX-17</strain>
    </source>
</reference>
<dbReference type="InterPro" id="IPR010093">
    <property type="entry name" value="SinI_DNA-bd"/>
</dbReference>
<dbReference type="Proteomes" id="UP001240171">
    <property type="component" value="Unassembled WGS sequence"/>
</dbReference>